<dbReference type="GO" id="GO:0015940">
    <property type="term" value="P:pantothenate biosynthetic process"/>
    <property type="evidence" value="ECO:0007669"/>
    <property type="project" value="UniProtKB-UniRule"/>
</dbReference>
<comment type="miscellaneous">
    <text evidence="8">The reaction proceeds by a bi uni uni bi ping pong mechanism.</text>
</comment>
<evidence type="ECO:0000256" key="2">
    <source>
        <dbReference type="ARBA" id="ARBA00009256"/>
    </source>
</evidence>
<comment type="subcellular location">
    <subcellularLocation>
        <location evidence="8">Cytoplasm</location>
    </subcellularLocation>
</comment>
<evidence type="ECO:0000256" key="5">
    <source>
        <dbReference type="ARBA" id="ARBA00022741"/>
    </source>
</evidence>
<dbReference type="NCBIfam" id="TIGR00018">
    <property type="entry name" value="panC"/>
    <property type="match status" value="1"/>
</dbReference>
<evidence type="ECO:0000256" key="4">
    <source>
        <dbReference type="ARBA" id="ARBA00022655"/>
    </source>
</evidence>
<keyword evidence="6 8" id="KW-0067">ATP-binding</keyword>
<keyword evidence="5 8" id="KW-0547">Nucleotide-binding</keyword>
<dbReference type="PANTHER" id="PTHR21299">
    <property type="entry name" value="CYTIDYLATE KINASE/PANTOATE-BETA-ALANINE LIGASE"/>
    <property type="match status" value="1"/>
</dbReference>
<evidence type="ECO:0000313" key="10">
    <source>
        <dbReference type="Proteomes" id="UP000252132"/>
    </source>
</evidence>
<evidence type="ECO:0000256" key="7">
    <source>
        <dbReference type="ARBA" id="ARBA00048258"/>
    </source>
</evidence>
<keyword evidence="3 8" id="KW-0436">Ligase</keyword>
<comment type="catalytic activity">
    <reaction evidence="7 8">
        <text>(R)-pantoate + beta-alanine + ATP = (R)-pantothenate + AMP + diphosphate + H(+)</text>
        <dbReference type="Rhea" id="RHEA:10912"/>
        <dbReference type="ChEBI" id="CHEBI:15378"/>
        <dbReference type="ChEBI" id="CHEBI:15980"/>
        <dbReference type="ChEBI" id="CHEBI:29032"/>
        <dbReference type="ChEBI" id="CHEBI:30616"/>
        <dbReference type="ChEBI" id="CHEBI:33019"/>
        <dbReference type="ChEBI" id="CHEBI:57966"/>
        <dbReference type="ChEBI" id="CHEBI:456215"/>
        <dbReference type="EC" id="6.3.2.1"/>
    </reaction>
</comment>
<feature type="binding site" evidence="8">
    <location>
        <position position="64"/>
    </location>
    <ligand>
        <name>(R)-pantoate</name>
        <dbReference type="ChEBI" id="CHEBI:15980"/>
    </ligand>
</feature>
<dbReference type="InterPro" id="IPR014729">
    <property type="entry name" value="Rossmann-like_a/b/a_fold"/>
</dbReference>
<feature type="binding site" evidence="8">
    <location>
        <position position="156"/>
    </location>
    <ligand>
        <name>(R)-pantoate</name>
        <dbReference type="ChEBI" id="CHEBI:15980"/>
    </ligand>
</feature>
<dbReference type="EMBL" id="QOQF01000006">
    <property type="protein sequence ID" value="RCL77668.1"/>
    <property type="molecule type" value="Genomic_DNA"/>
</dbReference>
<dbReference type="Pfam" id="PF02569">
    <property type="entry name" value="Pantoate_ligase"/>
    <property type="match status" value="1"/>
</dbReference>
<dbReference type="PANTHER" id="PTHR21299:SF1">
    <property type="entry name" value="PANTOATE--BETA-ALANINE LIGASE"/>
    <property type="match status" value="1"/>
</dbReference>
<dbReference type="AlphaFoldDB" id="A0A368E0P0"/>
<proteinExistence type="inferred from homology"/>
<dbReference type="GO" id="GO:0005829">
    <property type="term" value="C:cytosol"/>
    <property type="evidence" value="ECO:0007669"/>
    <property type="project" value="TreeGrafter"/>
</dbReference>
<dbReference type="NCBIfam" id="TIGR00125">
    <property type="entry name" value="cyt_tran_rel"/>
    <property type="match status" value="1"/>
</dbReference>
<dbReference type="Gene3D" id="3.40.50.620">
    <property type="entry name" value="HUPs"/>
    <property type="match status" value="1"/>
</dbReference>
<accession>A0A368E0P0</accession>
<dbReference type="GO" id="GO:0005524">
    <property type="term" value="F:ATP binding"/>
    <property type="evidence" value="ECO:0007669"/>
    <property type="project" value="UniProtKB-KW"/>
</dbReference>
<dbReference type="SUPFAM" id="SSF52374">
    <property type="entry name" value="Nucleotidylyl transferase"/>
    <property type="match status" value="1"/>
</dbReference>
<comment type="subunit">
    <text evidence="8">Homodimer.</text>
</comment>
<feature type="binding site" evidence="8">
    <location>
        <position position="64"/>
    </location>
    <ligand>
        <name>beta-alanine</name>
        <dbReference type="ChEBI" id="CHEBI:57966"/>
    </ligand>
</feature>
<protein>
    <recommendedName>
        <fullName evidence="8">Pantothenate synthetase</fullName>
        <shortName evidence="8">PS</shortName>
        <ecNumber evidence="8">6.3.2.1</ecNumber>
    </recommendedName>
    <alternativeName>
        <fullName evidence="8">Pantoate--beta-alanine ligase</fullName>
    </alternativeName>
    <alternativeName>
        <fullName evidence="8">Pantoate-activating enzyme</fullName>
    </alternativeName>
</protein>
<evidence type="ECO:0000256" key="8">
    <source>
        <dbReference type="HAMAP-Rule" id="MF_00158"/>
    </source>
</evidence>
<name>A0A368E0P0_9PROT</name>
<dbReference type="InterPro" id="IPR003721">
    <property type="entry name" value="Pantoate_ligase"/>
</dbReference>
<dbReference type="InterPro" id="IPR004821">
    <property type="entry name" value="Cyt_trans-like"/>
</dbReference>
<dbReference type="GO" id="GO:0004592">
    <property type="term" value="F:pantoate-beta-alanine ligase activity"/>
    <property type="evidence" value="ECO:0007669"/>
    <property type="project" value="UniProtKB-UniRule"/>
</dbReference>
<dbReference type="InterPro" id="IPR042176">
    <property type="entry name" value="Pantoate_ligase_C"/>
</dbReference>
<comment type="caution">
    <text evidence="9">The sequence shown here is derived from an EMBL/GenBank/DDBJ whole genome shotgun (WGS) entry which is preliminary data.</text>
</comment>
<dbReference type="Proteomes" id="UP000252132">
    <property type="component" value="Unassembled WGS sequence"/>
</dbReference>
<dbReference type="CDD" id="cd00560">
    <property type="entry name" value="PanC"/>
    <property type="match status" value="1"/>
</dbReference>
<evidence type="ECO:0000256" key="3">
    <source>
        <dbReference type="ARBA" id="ARBA00022598"/>
    </source>
</evidence>
<feature type="binding site" evidence="8">
    <location>
        <position position="179"/>
    </location>
    <ligand>
        <name>ATP</name>
        <dbReference type="ChEBI" id="CHEBI:30616"/>
    </ligand>
</feature>
<dbReference type="Gene3D" id="3.30.1300.10">
    <property type="entry name" value="Pantoate-beta-alanine ligase, C-terminal domain"/>
    <property type="match status" value="1"/>
</dbReference>
<comment type="function">
    <text evidence="8">Catalyzes the condensation of pantoate with beta-alanine in an ATP-dependent reaction via a pantoyl-adenylate intermediate.</text>
</comment>
<gene>
    <name evidence="8" type="primary">panC</name>
    <name evidence="9" type="ORF">DBW69_02755</name>
</gene>
<comment type="similarity">
    <text evidence="2 8">Belongs to the pantothenate synthetase family.</text>
</comment>
<feature type="binding site" evidence="8">
    <location>
        <begin position="150"/>
        <end position="153"/>
    </location>
    <ligand>
        <name>ATP</name>
        <dbReference type="ChEBI" id="CHEBI:30616"/>
    </ligand>
</feature>
<reference evidence="9 10" key="1">
    <citation type="journal article" date="2018" name="Microbiome">
        <title>Fine metagenomic profile of the Mediterranean stratified and mixed water columns revealed by assembly and recruitment.</title>
        <authorList>
            <person name="Haro-Moreno J.M."/>
            <person name="Lopez-Perez M."/>
            <person name="De La Torre J.R."/>
            <person name="Picazo A."/>
            <person name="Camacho A."/>
            <person name="Rodriguez-Valera F."/>
        </authorList>
    </citation>
    <scope>NUCLEOTIDE SEQUENCE [LARGE SCALE GENOMIC DNA]</scope>
    <source>
        <strain evidence="9">MED-G55</strain>
    </source>
</reference>
<feature type="active site" description="Proton donor" evidence="8">
    <location>
        <position position="40"/>
    </location>
</feature>
<comment type="pathway">
    <text evidence="1 8">Cofactor biosynthesis; (R)-pantothenate biosynthesis; (R)-pantothenate from (R)-pantoate and beta-alanine: step 1/1.</text>
</comment>
<keyword evidence="4 8" id="KW-0566">Pantothenate biosynthesis</keyword>
<keyword evidence="8" id="KW-0963">Cytoplasm</keyword>
<dbReference type="UniPathway" id="UPA00028">
    <property type="reaction ID" value="UER00005"/>
</dbReference>
<evidence type="ECO:0000256" key="6">
    <source>
        <dbReference type="ARBA" id="ARBA00022840"/>
    </source>
</evidence>
<feature type="binding site" evidence="8">
    <location>
        <begin position="187"/>
        <end position="190"/>
    </location>
    <ligand>
        <name>ATP</name>
        <dbReference type="ChEBI" id="CHEBI:30616"/>
    </ligand>
</feature>
<dbReference type="EC" id="6.3.2.1" evidence="8"/>
<evidence type="ECO:0000313" key="9">
    <source>
        <dbReference type="EMBL" id="RCL77668.1"/>
    </source>
</evidence>
<sequence>MMPMEVCTTSEALSLKLEGWRQAGMKIGLVPTMGALHKGHLSLIESMSVHADKIIVSLFVNPTQFAEGEDFNSYPRTTDDDLQKLRSTKTEIVFMPAASEIYGDAVTASLQAGNLADGLESTTRPHFFSGVVTVVHKLFELCQPDAAIFGEKDYQQLLVIKQMVTEHDMGIEILQGATLRETDGLAMSSRNAYLDDNQRKTAVNLNKIMRELCDDYNTAPALNLLPSLEAEATIKLQEAGFTEIDYLTVRDADTLKLPNTETKKLRLLAAVKLGEIRLIDNCAV</sequence>
<organism evidence="9 10">
    <name type="scientific">PS1 clade bacterium</name>
    <dbReference type="NCBI Taxonomy" id="2175152"/>
    <lineage>
        <taxon>Bacteria</taxon>
        <taxon>Pseudomonadati</taxon>
        <taxon>Pseudomonadota</taxon>
        <taxon>Alphaproteobacteria</taxon>
        <taxon>PS1 clade</taxon>
    </lineage>
</organism>
<evidence type="ECO:0000256" key="1">
    <source>
        <dbReference type="ARBA" id="ARBA00004990"/>
    </source>
</evidence>
<feature type="binding site" evidence="8">
    <location>
        <begin position="33"/>
        <end position="40"/>
    </location>
    <ligand>
        <name>ATP</name>
        <dbReference type="ChEBI" id="CHEBI:30616"/>
    </ligand>
</feature>
<dbReference type="HAMAP" id="MF_00158">
    <property type="entry name" value="PanC"/>
    <property type="match status" value="1"/>
</dbReference>